<evidence type="ECO:0000256" key="1">
    <source>
        <dbReference type="SAM" id="MobiDB-lite"/>
    </source>
</evidence>
<reference evidence="3" key="1">
    <citation type="submission" date="2016-12" db="EMBL/GenBank/DDBJ databases">
        <authorList>
            <person name="Varghese N."/>
            <person name="Submissions S."/>
        </authorList>
    </citation>
    <scope>NUCLEOTIDE SEQUENCE [LARGE SCALE GENOMIC DNA]</scope>
    <source>
        <strain evidence="3">DSM 45599</strain>
    </source>
</reference>
<sequence length="203" mass="22420">MLRSDTFSYTVQARCTPREAAALLSDLTRQGELHPLIVQVRRLPPRPGARASYAISDRLVAGPLRFRTTYQADVLISEDDEIVMVARQWPATTVRNHTRLRGEPDGLVRVDVEITLTAPAPLFRYAFRQARAAHLALATRLGAALDRTAGPRPPTEPAPRPGLRPAPRPGLRPAPRPGPHQGHARPAAARRPGSRQDHARSWM</sequence>
<keyword evidence="3" id="KW-1185">Reference proteome</keyword>
<evidence type="ECO:0008006" key="4">
    <source>
        <dbReference type="Google" id="ProtNLM"/>
    </source>
</evidence>
<dbReference type="STRING" id="709881.SAMN04489832_3231"/>
<dbReference type="AlphaFoldDB" id="A0A1N5YT20"/>
<name>A0A1N5YT20_9ACTN</name>
<dbReference type="RefSeq" id="WP_244298592.1">
    <property type="nucleotide sequence ID" value="NZ_FSQT01000002.1"/>
</dbReference>
<accession>A0A1N5YT20</accession>
<feature type="compositionally biased region" description="Basic and acidic residues" evidence="1">
    <location>
        <begin position="194"/>
        <end position="203"/>
    </location>
</feature>
<evidence type="ECO:0000313" key="3">
    <source>
        <dbReference type="Proteomes" id="UP000185124"/>
    </source>
</evidence>
<feature type="compositionally biased region" description="Pro residues" evidence="1">
    <location>
        <begin position="151"/>
        <end position="178"/>
    </location>
</feature>
<evidence type="ECO:0000313" key="2">
    <source>
        <dbReference type="EMBL" id="SIN12728.1"/>
    </source>
</evidence>
<proteinExistence type="predicted"/>
<protein>
    <recommendedName>
        <fullName evidence="4">Polyketide cyclase / dehydrase and lipid transport</fullName>
    </recommendedName>
</protein>
<gene>
    <name evidence="2" type="ORF">SAMN04489832_3231</name>
</gene>
<dbReference type="EMBL" id="FSQT01000002">
    <property type="protein sequence ID" value="SIN12728.1"/>
    <property type="molecule type" value="Genomic_DNA"/>
</dbReference>
<organism evidence="2 3">
    <name type="scientific">Micromonospora cremea</name>
    <dbReference type="NCBI Taxonomy" id="709881"/>
    <lineage>
        <taxon>Bacteria</taxon>
        <taxon>Bacillati</taxon>
        <taxon>Actinomycetota</taxon>
        <taxon>Actinomycetes</taxon>
        <taxon>Micromonosporales</taxon>
        <taxon>Micromonosporaceae</taxon>
        <taxon>Micromonospora</taxon>
    </lineage>
</organism>
<dbReference type="SUPFAM" id="SSF55961">
    <property type="entry name" value="Bet v1-like"/>
    <property type="match status" value="1"/>
</dbReference>
<feature type="region of interest" description="Disordered" evidence="1">
    <location>
        <begin position="145"/>
        <end position="203"/>
    </location>
</feature>
<feature type="compositionally biased region" description="Low complexity" evidence="1">
    <location>
        <begin position="179"/>
        <end position="191"/>
    </location>
</feature>
<dbReference type="Proteomes" id="UP000185124">
    <property type="component" value="Unassembled WGS sequence"/>
</dbReference>